<dbReference type="InterPro" id="IPR019587">
    <property type="entry name" value="Polyketide_cyclase/dehydratase"/>
</dbReference>
<keyword evidence="2" id="KW-1185">Reference proteome</keyword>
<dbReference type="PANTHER" id="PTHR39332:SF7">
    <property type="entry name" value="SRPBCC FAMILY PROTEIN"/>
    <property type="match status" value="1"/>
</dbReference>
<evidence type="ECO:0000313" key="1">
    <source>
        <dbReference type="EMBL" id="STZ60017.1"/>
    </source>
</evidence>
<dbReference type="Gene3D" id="3.30.530.20">
    <property type="match status" value="1"/>
</dbReference>
<dbReference type="SUPFAM" id="SSF55961">
    <property type="entry name" value="Bet v1-like"/>
    <property type="match status" value="1"/>
</dbReference>
<dbReference type="AlphaFoldDB" id="A0A378TIN7"/>
<dbReference type="InterPro" id="IPR023393">
    <property type="entry name" value="START-like_dom_sf"/>
</dbReference>
<dbReference type="RefSeq" id="WP_115279333.1">
    <property type="nucleotide sequence ID" value="NZ_AP022600.1"/>
</dbReference>
<gene>
    <name evidence="1" type="ORF">NCTC10821_03555</name>
</gene>
<dbReference type="Proteomes" id="UP000254978">
    <property type="component" value="Unassembled WGS sequence"/>
</dbReference>
<accession>A0A378TIN7</accession>
<dbReference type="OrthoDB" id="6024794at2"/>
<organism evidence="1 2">
    <name type="scientific">Mycolicibacterium tokaiense</name>
    <dbReference type="NCBI Taxonomy" id="39695"/>
    <lineage>
        <taxon>Bacteria</taxon>
        <taxon>Bacillati</taxon>
        <taxon>Actinomycetota</taxon>
        <taxon>Actinomycetes</taxon>
        <taxon>Mycobacteriales</taxon>
        <taxon>Mycobacteriaceae</taxon>
        <taxon>Mycolicibacterium</taxon>
    </lineage>
</organism>
<reference evidence="1 2" key="1">
    <citation type="submission" date="2018-06" db="EMBL/GenBank/DDBJ databases">
        <authorList>
            <consortium name="Pathogen Informatics"/>
            <person name="Doyle S."/>
        </authorList>
    </citation>
    <scope>NUCLEOTIDE SEQUENCE [LARGE SCALE GENOMIC DNA]</scope>
    <source>
        <strain evidence="1 2">NCTC10821</strain>
    </source>
</reference>
<evidence type="ECO:0000313" key="2">
    <source>
        <dbReference type="Proteomes" id="UP000254978"/>
    </source>
</evidence>
<protein>
    <submittedName>
        <fullName evidence="1">MxaD protein</fullName>
    </submittedName>
</protein>
<dbReference type="PANTHER" id="PTHR39332">
    <property type="entry name" value="BLL4707 PROTEIN"/>
    <property type="match status" value="1"/>
</dbReference>
<dbReference type="CDD" id="cd07821">
    <property type="entry name" value="PYR_PYL_RCAR_like"/>
    <property type="match status" value="1"/>
</dbReference>
<dbReference type="EMBL" id="UGQT01000001">
    <property type="protein sequence ID" value="STZ60017.1"/>
    <property type="molecule type" value="Genomic_DNA"/>
</dbReference>
<proteinExistence type="predicted"/>
<dbReference type="Pfam" id="PF10604">
    <property type="entry name" value="Polyketide_cyc2"/>
    <property type="match status" value="1"/>
</dbReference>
<name>A0A378TIN7_9MYCO</name>
<sequence length="135" mass="15036">MPTIALSRDYRVPATAIWGRIRDFHALHTWLPGIADTRHDDQDPAIRHVVREDGAVVLEKQLATSDDDMSVRYTILAGDVPVRDFEGVITVRDRRDAGSTMTWDVSFSTDADESELTAALTELLTGGLRRLDETA</sequence>